<evidence type="ECO:0000313" key="1">
    <source>
        <dbReference type="EMBL" id="UZD53939.1"/>
    </source>
</evidence>
<dbReference type="Gene3D" id="3.40.630.30">
    <property type="match status" value="1"/>
</dbReference>
<dbReference type="InterPro" id="IPR007434">
    <property type="entry name" value="FemAB-like"/>
</dbReference>
<dbReference type="PANTHER" id="PTHR47017">
    <property type="entry name" value="ACYL-COA"/>
    <property type="match status" value="1"/>
</dbReference>
<organism evidence="1 2">
    <name type="scientific">Caldimonas aquatica</name>
    <dbReference type="NCBI Taxonomy" id="376175"/>
    <lineage>
        <taxon>Bacteria</taxon>
        <taxon>Pseudomonadati</taxon>
        <taxon>Pseudomonadota</taxon>
        <taxon>Betaproteobacteria</taxon>
        <taxon>Burkholderiales</taxon>
        <taxon>Sphaerotilaceae</taxon>
        <taxon>Caldimonas</taxon>
    </lineage>
</organism>
<protein>
    <submittedName>
        <fullName evidence="1">GNAT family N-acetyltransferase</fullName>
    </submittedName>
</protein>
<gene>
    <name evidence="1" type="ORF">OMP39_09595</name>
</gene>
<name>A0ABY6MNB9_9BURK</name>
<keyword evidence="2" id="KW-1185">Reference proteome</keyword>
<dbReference type="Proteomes" id="UP001163266">
    <property type="component" value="Chromosome"/>
</dbReference>
<accession>A0ABY6MNB9</accession>
<dbReference type="EMBL" id="CP110257">
    <property type="protein sequence ID" value="UZD53939.1"/>
    <property type="molecule type" value="Genomic_DNA"/>
</dbReference>
<dbReference type="SUPFAM" id="SSF55729">
    <property type="entry name" value="Acyl-CoA N-acyltransferases (Nat)"/>
    <property type="match status" value="1"/>
</dbReference>
<dbReference type="Pfam" id="PF04339">
    <property type="entry name" value="FemAB_like"/>
    <property type="match status" value="1"/>
</dbReference>
<dbReference type="RefSeq" id="WP_264891508.1">
    <property type="nucleotide sequence ID" value="NZ_CP110257.1"/>
</dbReference>
<dbReference type="InterPro" id="IPR016181">
    <property type="entry name" value="Acyl_CoA_acyltransferase"/>
</dbReference>
<reference evidence="1" key="1">
    <citation type="submission" date="2022-10" db="EMBL/GenBank/DDBJ databases">
        <title>Complete genome sequence of Schlegelella aquatica LMG 23380.</title>
        <authorList>
            <person name="Musilova J."/>
            <person name="Kourilova X."/>
            <person name="Bezdicek M."/>
            <person name="Hermankova K."/>
            <person name="Obruca S."/>
            <person name="Sedlar K."/>
        </authorList>
    </citation>
    <scope>NUCLEOTIDE SEQUENCE</scope>
    <source>
        <strain evidence="1">LMG 23380</strain>
    </source>
</reference>
<evidence type="ECO:0000313" key="2">
    <source>
        <dbReference type="Proteomes" id="UP001163266"/>
    </source>
</evidence>
<dbReference type="PANTHER" id="PTHR47017:SF1">
    <property type="entry name" value="ACYL-COA"/>
    <property type="match status" value="1"/>
</dbReference>
<proteinExistence type="predicted"/>
<sequence length="388" mass="44224">MSSNDYVIRIHEGWEAVDPARWDALLDASEAATPFVRHAFLACLERSGSACARTGWRACPITVWQRGELVAACPVYEKTHSFGEYVFDWAWADAYERHGLPYYPKLLVGVPFTPVAGARLLARGASARQALLQALTSQAQRDQRSSVHLLFGSPADIEAARQMGWLLRCGVQFHWHNERAYADFNDFLGHLQRDKRKKILQERRRVREAGVILEALVGPEIAKEDWDFFHRCYVQTYRAHRSTPYLNRAFFEQVATALPQQWLMFVARQGRQRVAASLLALDPAERVAYGRYWGALSHVDCLHFEACYYAPLEWCIAQGFRRFEGGAQGEHKLARGLQPVRTYSAHWLGHPAFRDPIARYLEREAAGIDAYLKELEAHSPLKPVRTGA</sequence>